<dbReference type="Pfam" id="PF02145">
    <property type="entry name" value="Rap_GAP"/>
    <property type="match status" value="1"/>
</dbReference>
<name>A0A5J5CTQ9_9PERO</name>
<dbReference type="Pfam" id="PF00780">
    <property type="entry name" value="CNH"/>
    <property type="match status" value="1"/>
</dbReference>
<reference evidence="7 8" key="1">
    <citation type="submission" date="2019-08" db="EMBL/GenBank/DDBJ databases">
        <title>A chromosome-level genome assembly, high-density linkage maps, and genome scans reveal the genomic architecture of hybrid incompatibilities underlying speciation via character displacement in darters (Percidae: Etheostominae).</title>
        <authorList>
            <person name="Moran R.L."/>
            <person name="Catchen J.M."/>
            <person name="Fuller R.C."/>
        </authorList>
    </citation>
    <scope>NUCLEOTIDE SEQUENCE [LARGE SCALE GENOMIC DNA]</scope>
    <source>
        <strain evidence="7">EspeVRDwgs_2016</strain>
        <tissue evidence="7">Muscle</tissue>
    </source>
</reference>
<evidence type="ECO:0000256" key="2">
    <source>
        <dbReference type="ARBA" id="ARBA00060925"/>
    </source>
</evidence>
<feature type="region of interest" description="Disordered" evidence="4">
    <location>
        <begin position="1162"/>
        <end position="1218"/>
    </location>
</feature>
<sequence>MNAVNPNETPAPVHTKLGQQDTDESVHLQAAETRAATQCRAKAEGALWIPQLRISGAAETAQLCALRLTTAAAPLQPARMERPPTPTLCTYKSSNNTSTCSAACPAPMNSDKNVYLGRDKGIMRKRALLLRKGCSFEITRGKVKGRKDSNPVAEKKKWEHIKVKAVMEHMLWWRSRPHPNHQCVEEESGSASEDLGCRRGDFSRKHYGSVELAIWPTVCRDTQPTLKTYSICRQSRDLYRRGEQKQSTTVKAVKEQRAKTQRREAGRDKGGETLRSVAWQQNIIHMSPSLSVSLSPSQLISSDADGAIQRAGRFRVENGSSDEALDYTPGTWRRTDVHLENPEYHTRWFFKYFLGKVHQNYVGTDAEKNPFYLSVVLSDQNNQRVPQYRAILWRKTGTLKISLPYSPTKTLSVKSILRFERGPREILNPEIQKDLLVLEEQEYFFYALSETGSESFDKFLNLLGDSITLQGWAGYRGGLDTKNDTTGIKSIYTVYQGHELMFHVSTMLPYSKENKQQVERKRHIGNDIVTIVFQEGDDASSSFKPSMIRSHFTHIFALVRYNSQNDSYRLKIFSEESVPLFGPPLPSPPVFTDHHEFRDFLLVKLINGEKATLETPTFAQKRQRTLDMLIRSLYQDLMPDLHKVPFSPQNMLNRRSFSDVLPESPKSARKKEEARQAEFVRIGQPWESQSFCSTFPYEIVCADSWGQSLLAATDTAGVMLLDGPDPALPNAETQALPPVQVFDKTMVVKQVHVLEPQDLLITRADKGKDSRLYVYRLSTLKKGLEEKQLVRSKCDSRENKLEKTKGCHLYSINTHHGSELRIVAAIRNKLLLITRKHPRFEGFSAVAPSTDSPVEEFQYIREICLCDPPVVMALVDGPTGENDNMICVAYKHQFDLINESTGDAYRLHHVDANRVNFVAAIDVYEDGEAGLLLCYNYICSYKKVCPFNGSTPMIQSNASDFHFSWNQMPNAIGRLPSQQCLGPTQHMLLAWPGLDVAMETPLCAFPYILAFTTDSIEIRLVVNGNLVYTAVVPELQLAASRSDIYFVSSAPVSSASNCSSRDTSSQSSPQTPTGYEMPVFPSPLGDGEPACKHMFKIPLCNLVGRSIERPLKSPLVNKVLTTPAPAMVSPTPLISATHSLSLSRMEIKEIASRTRKELLDSGTVKQRKMSKKNTEEDPKARALTSTNSDRLASESVETDLDVQLHCSSSSEAEPEKVVLRAESPPLASAFALPTSFEEDVLDLK</sequence>
<evidence type="ECO:0000259" key="5">
    <source>
        <dbReference type="PROSITE" id="PS50085"/>
    </source>
</evidence>
<comment type="caution">
    <text evidence="7">The sequence shown here is derived from an EMBL/GenBank/DDBJ whole genome shotgun (WGS) entry which is preliminary data.</text>
</comment>
<keyword evidence="1" id="KW-0343">GTPase activation</keyword>
<dbReference type="PANTHER" id="PTHR15711:SF62">
    <property type="entry name" value="GTPASE-ACTIVATING RAP_RAN-GAP DOMAIN-LIKE PROTEIN 3"/>
    <property type="match status" value="1"/>
</dbReference>
<dbReference type="PANTHER" id="PTHR15711">
    <property type="entry name" value="RAP GTPASE-ACTIVATING PROTEIN"/>
    <property type="match status" value="1"/>
</dbReference>
<dbReference type="SUPFAM" id="SSF111347">
    <property type="entry name" value="Rap/Ran-GAP"/>
    <property type="match status" value="1"/>
</dbReference>
<comment type="similarity">
    <text evidence="2">Belongs to the GARNL3 family.</text>
</comment>
<keyword evidence="8" id="KW-1185">Reference proteome</keyword>
<dbReference type="GO" id="GO:0051056">
    <property type="term" value="P:regulation of small GTPase mediated signal transduction"/>
    <property type="evidence" value="ECO:0007669"/>
    <property type="project" value="InterPro"/>
</dbReference>
<evidence type="ECO:0000256" key="4">
    <source>
        <dbReference type="SAM" id="MobiDB-lite"/>
    </source>
</evidence>
<dbReference type="InterPro" id="IPR000331">
    <property type="entry name" value="Rap/Ran_GAP_dom"/>
</dbReference>
<gene>
    <name evidence="7" type="ORF">FQN60_008184</name>
</gene>
<evidence type="ECO:0000256" key="3">
    <source>
        <dbReference type="ARBA" id="ARBA00069072"/>
    </source>
</evidence>
<feature type="region of interest" description="Disordered" evidence="4">
    <location>
        <begin position="1052"/>
        <end position="1076"/>
    </location>
</feature>
<dbReference type="InterPro" id="IPR050989">
    <property type="entry name" value="Rap1_Ran_GAP"/>
</dbReference>
<evidence type="ECO:0000256" key="1">
    <source>
        <dbReference type="ARBA" id="ARBA00022468"/>
    </source>
</evidence>
<dbReference type="PROSITE" id="PS50219">
    <property type="entry name" value="CNH"/>
    <property type="match status" value="1"/>
</dbReference>
<dbReference type="InterPro" id="IPR001180">
    <property type="entry name" value="CNH_dom"/>
</dbReference>
<dbReference type="PROSITE" id="PS50085">
    <property type="entry name" value="RAPGAP"/>
    <property type="match status" value="1"/>
</dbReference>
<feature type="region of interest" description="Disordered" evidence="4">
    <location>
        <begin position="1"/>
        <end position="25"/>
    </location>
</feature>
<proteinExistence type="inferred from homology"/>
<protein>
    <recommendedName>
        <fullName evidence="3">GTPase-activating Rap/Ran-GAP domain-like protein 3</fullName>
    </recommendedName>
</protein>
<organism evidence="7 8">
    <name type="scientific">Etheostoma spectabile</name>
    <name type="common">orangethroat darter</name>
    <dbReference type="NCBI Taxonomy" id="54343"/>
    <lineage>
        <taxon>Eukaryota</taxon>
        <taxon>Metazoa</taxon>
        <taxon>Chordata</taxon>
        <taxon>Craniata</taxon>
        <taxon>Vertebrata</taxon>
        <taxon>Euteleostomi</taxon>
        <taxon>Actinopterygii</taxon>
        <taxon>Neopterygii</taxon>
        <taxon>Teleostei</taxon>
        <taxon>Neoteleostei</taxon>
        <taxon>Acanthomorphata</taxon>
        <taxon>Eupercaria</taxon>
        <taxon>Perciformes</taxon>
        <taxon>Percoidei</taxon>
        <taxon>Percidae</taxon>
        <taxon>Etheostomatinae</taxon>
        <taxon>Etheostoma</taxon>
    </lineage>
</organism>
<feature type="domain" description="CNH" evidence="6">
    <location>
        <begin position="696"/>
        <end position="1045"/>
    </location>
</feature>
<dbReference type="EMBL" id="VOFY01000016">
    <property type="protein sequence ID" value="KAA8584399.1"/>
    <property type="molecule type" value="Genomic_DNA"/>
</dbReference>
<feature type="domain" description="Rap-GAP" evidence="5">
    <location>
        <begin position="375"/>
        <end position="633"/>
    </location>
</feature>
<evidence type="ECO:0000259" key="6">
    <source>
        <dbReference type="PROSITE" id="PS50219"/>
    </source>
</evidence>
<dbReference type="GO" id="GO:0005096">
    <property type="term" value="F:GTPase activator activity"/>
    <property type="evidence" value="ECO:0007669"/>
    <property type="project" value="UniProtKB-KW"/>
</dbReference>
<accession>A0A5J5CTQ9</accession>
<evidence type="ECO:0000313" key="7">
    <source>
        <dbReference type="EMBL" id="KAA8584399.1"/>
    </source>
</evidence>
<dbReference type="Gene3D" id="3.40.50.11210">
    <property type="entry name" value="Rap/Ran-GAP"/>
    <property type="match status" value="1"/>
</dbReference>
<feature type="compositionally biased region" description="Low complexity" evidence="4">
    <location>
        <begin position="1052"/>
        <end position="1068"/>
    </location>
</feature>
<dbReference type="FunFam" id="3.40.50.11210:FF:000006">
    <property type="entry name" value="GTPase-activating Rap/Ran-GAP domain-like protein 3 isoform X1"/>
    <property type="match status" value="1"/>
</dbReference>
<dbReference type="Proteomes" id="UP000327493">
    <property type="component" value="Chromosome 16"/>
</dbReference>
<dbReference type="InterPro" id="IPR035974">
    <property type="entry name" value="Rap/Ran-GAP_sf"/>
</dbReference>
<evidence type="ECO:0000313" key="8">
    <source>
        <dbReference type="Proteomes" id="UP000327493"/>
    </source>
</evidence>
<dbReference type="AlphaFoldDB" id="A0A5J5CTQ9"/>